<dbReference type="Proteomes" id="UP001501676">
    <property type="component" value="Unassembled WGS sequence"/>
</dbReference>
<proteinExistence type="predicted"/>
<sequence>MPGRTVRVPLRTVPGDGLRPVDQVVDGALRVTSRRFGGYYYRTERSEVAVLDPYVTGRLGDVVGDPNRVPVPGDVNRGRTVLTAAGRCDNAERRSNRQSRSDNDA</sequence>
<protein>
    <submittedName>
        <fullName evidence="2">Uncharacterized protein</fullName>
    </submittedName>
</protein>
<evidence type="ECO:0000313" key="3">
    <source>
        <dbReference type="Proteomes" id="UP001501676"/>
    </source>
</evidence>
<dbReference type="EMBL" id="BAAAYN010000023">
    <property type="protein sequence ID" value="GAA3388934.1"/>
    <property type="molecule type" value="Genomic_DNA"/>
</dbReference>
<evidence type="ECO:0000256" key="1">
    <source>
        <dbReference type="SAM" id="MobiDB-lite"/>
    </source>
</evidence>
<comment type="caution">
    <text evidence="2">The sequence shown here is derived from an EMBL/GenBank/DDBJ whole genome shotgun (WGS) entry which is preliminary data.</text>
</comment>
<accession>A0ABP6SYV9</accession>
<feature type="region of interest" description="Disordered" evidence="1">
    <location>
        <begin position="85"/>
        <end position="105"/>
    </location>
</feature>
<reference evidence="3" key="1">
    <citation type="journal article" date="2019" name="Int. J. Syst. Evol. Microbiol.">
        <title>The Global Catalogue of Microorganisms (GCM) 10K type strain sequencing project: providing services to taxonomists for standard genome sequencing and annotation.</title>
        <authorList>
            <consortium name="The Broad Institute Genomics Platform"/>
            <consortium name="The Broad Institute Genome Sequencing Center for Infectious Disease"/>
            <person name="Wu L."/>
            <person name="Ma J."/>
        </authorList>
    </citation>
    <scope>NUCLEOTIDE SEQUENCE [LARGE SCALE GENOMIC DNA]</scope>
    <source>
        <strain evidence="3">JCM 9458</strain>
    </source>
</reference>
<evidence type="ECO:0000313" key="2">
    <source>
        <dbReference type="EMBL" id="GAA3388934.1"/>
    </source>
</evidence>
<feature type="compositionally biased region" description="Basic and acidic residues" evidence="1">
    <location>
        <begin position="89"/>
        <end position="105"/>
    </location>
</feature>
<keyword evidence="3" id="KW-1185">Reference proteome</keyword>
<organism evidence="2 3">
    <name type="scientific">Cryptosporangium minutisporangium</name>
    <dbReference type="NCBI Taxonomy" id="113569"/>
    <lineage>
        <taxon>Bacteria</taxon>
        <taxon>Bacillati</taxon>
        <taxon>Actinomycetota</taxon>
        <taxon>Actinomycetes</taxon>
        <taxon>Cryptosporangiales</taxon>
        <taxon>Cryptosporangiaceae</taxon>
        <taxon>Cryptosporangium</taxon>
    </lineage>
</organism>
<name>A0ABP6SYV9_9ACTN</name>
<gene>
    <name evidence="2" type="ORF">GCM10020369_37090</name>
</gene>